<evidence type="ECO:0000313" key="2">
    <source>
        <dbReference type="Proteomes" id="UP000319576"/>
    </source>
</evidence>
<dbReference type="RefSeq" id="WP_145237554.1">
    <property type="nucleotide sequence ID" value="NZ_CP036273.1"/>
</dbReference>
<dbReference type="AlphaFoldDB" id="A0A517XS16"/>
<reference evidence="1 2" key="1">
    <citation type="submission" date="2019-02" db="EMBL/GenBank/DDBJ databases">
        <title>Deep-cultivation of Planctomycetes and their phenomic and genomic characterization uncovers novel biology.</title>
        <authorList>
            <person name="Wiegand S."/>
            <person name="Jogler M."/>
            <person name="Boedeker C."/>
            <person name="Pinto D."/>
            <person name="Vollmers J."/>
            <person name="Rivas-Marin E."/>
            <person name="Kohn T."/>
            <person name="Peeters S.H."/>
            <person name="Heuer A."/>
            <person name="Rast P."/>
            <person name="Oberbeckmann S."/>
            <person name="Bunk B."/>
            <person name="Jeske O."/>
            <person name="Meyerdierks A."/>
            <person name="Storesund J.E."/>
            <person name="Kallscheuer N."/>
            <person name="Luecker S."/>
            <person name="Lage O.M."/>
            <person name="Pohl T."/>
            <person name="Merkel B.J."/>
            <person name="Hornburger P."/>
            <person name="Mueller R.-W."/>
            <person name="Bruemmer F."/>
            <person name="Labrenz M."/>
            <person name="Spormann A.M."/>
            <person name="Op den Camp H."/>
            <person name="Overmann J."/>
            <person name="Amann R."/>
            <person name="Jetten M.S.M."/>
            <person name="Mascher T."/>
            <person name="Medema M.H."/>
            <person name="Devos D.P."/>
            <person name="Kaster A.-K."/>
            <person name="Ovreas L."/>
            <person name="Rohde M."/>
            <person name="Galperin M.Y."/>
            <person name="Jogler C."/>
        </authorList>
    </citation>
    <scope>NUCLEOTIDE SEQUENCE [LARGE SCALE GENOMIC DNA]</scope>
    <source>
        <strain evidence="1 2">ETA_A1</strain>
    </source>
</reference>
<evidence type="ECO:0000313" key="1">
    <source>
        <dbReference type="EMBL" id="QDU20283.1"/>
    </source>
</evidence>
<keyword evidence="2" id="KW-1185">Reference proteome</keyword>
<proteinExistence type="predicted"/>
<name>A0A517XS16_9BACT</name>
<sequence length="125" mass="14354">MTVEQWKGRPYLSGVRRVRGRVVMEYRGPLCAEDADYYRGRADDIRAMREHDRREARATVARADAELAAGAAFDRFAGRVFRVVMIQTGHRLHRRPEWRRTRGALPMIYSKDLPPGADGPRSSAR</sequence>
<dbReference type="KEGG" id="uli:ETAA1_22290"/>
<organism evidence="1 2">
    <name type="scientific">Urbifossiella limnaea</name>
    <dbReference type="NCBI Taxonomy" id="2528023"/>
    <lineage>
        <taxon>Bacteria</taxon>
        <taxon>Pseudomonadati</taxon>
        <taxon>Planctomycetota</taxon>
        <taxon>Planctomycetia</taxon>
        <taxon>Gemmatales</taxon>
        <taxon>Gemmataceae</taxon>
        <taxon>Urbifossiella</taxon>
    </lineage>
</organism>
<protein>
    <submittedName>
        <fullName evidence="1">Uncharacterized protein</fullName>
    </submittedName>
</protein>
<dbReference type="Proteomes" id="UP000319576">
    <property type="component" value="Chromosome"/>
</dbReference>
<gene>
    <name evidence="1" type="ORF">ETAA1_22290</name>
</gene>
<dbReference type="EMBL" id="CP036273">
    <property type="protein sequence ID" value="QDU20283.1"/>
    <property type="molecule type" value="Genomic_DNA"/>
</dbReference>
<accession>A0A517XS16</accession>